<sequence length="443" mass="48933">MHPFASYVLRNYYKATGWNEDNLYANITRSSSAILDFTVPKGLHLNVSKSPNALFKTTYSMTAMPSLSGSVGYIFTSCDLDVKSSRDVRFKNMIDRFMVYDQPRVPEAKEEEWLAGERVDTRDYLLYGRFYLPAGRLDALYSTRLTPTLQALVAAISEHPTSLSSANRKNTDPSNIMFNLQHDVGKWCTEYSWSAEDGMWGVRVLHNFGRIASDSPEELSGNGAGPSKTSVKRIDEEDAIEGGLKGRLSMGAEFYFSAKERSAGVSTGIRFSTLPDATPPSFQVSPPSSSPLAKVATPPPRWNAYQPPTTITALFNPMLGHMSGAYAARVSRDLSLASRFDFNMYSYESEWTMGAEWWLRRAPSTEADEGTEPIPSLASDPTNTTNDVIGVVKARASTSQNVSLMWEGRLRNMLVSLGVVSDLSSRTKPIKAIGLELSYFSSG</sequence>
<proteinExistence type="inferred from homology"/>
<dbReference type="InterPro" id="IPR027539">
    <property type="entry name" value="Mdm10"/>
</dbReference>
<comment type="domain">
    <text evidence="6">Lacks alpha-helical transmembrane segments, suggesting that it resides in the membrane via beta-sheet conformations similar to those predicted for other outer membrane proteins and porin.</text>
</comment>
<dbReference type="GO" id="GO:0032865">
    <property type="term" value="C:ERMES complex"/>
    <property type="evidence" value="ECO:0007669"/>
    <property type="project" value="UniProtKB-UniRule"/>
</dbReference>
<keyword evidence="3 6" id="KW-1000">Mitochondrion outer membrane</keyword>
<evidence type="ECO:0000313" key="9">
    <source>
        <dbReference type="Proteomes" id="UP000807025"/>
    </source>
</evidence>
<feature type="compositionally biased region" description="Low complexity" evidence="7">
    <location>
        <begin position="279"/>
        <end position="291"/>
    </location>
</feature>
<name>A0A9P6A235_PLEER</name>
<gene>
    <name evidence="6" type="primary">MDM10</name>
    <name evidence="8" type="ORF">BDN71DRAFT_393882</name>
</gene>
<keyword evidence="2 6" id="KW-0812">Transmembrane</keyword>
<dbReference type="GO" id="GO:0070096">
    <property type="term" value="P:mitochondrial outer membrane translocase complex assembly"/>
    <property type="evidence" value="ECO:0007669"/>
    <property type="project" value="UniProtKB-UniRule"/>
</dbReference>
<protein>
    <recommendedName>
        <fullName evidence="6">Mitochondrial distribution and morphology protein 10</fullName>
    </recommendedName>
    <alternativeName>
        <fullName evidence="6">Mitochondrial inheritance component MDM10</fullName>
    </alternativeName>
</protein>
<dbReference type="GO" id="GO:0015914">
    <property type="term" value="P:phospholipid transport"/>
    <property type="evidence" value="ECO:0007669"/>
    <property type="project" value="TreeGrafter"/>
</dbReference>
<comment type="caution">
    <text evidence="8">The sequence shown here is derived from an EMBL/GenBank/DDBJ whole genome shotgun (WGS) entry which is preliminary data.</text>
</comment>
<evidence type="ECO:0000256" key="2">
    <source>
        <dbReference type="ARBA" id="ARBA00022692"/>
    </source>
</evidence>
<comment type="subcellular location">
    <subcellularLocation>
        <location evidence="6">Mitochondrion outer membrane</location>
        <topology evidence="6">Multi-pass membrane protein</topology>
    </subcellularLocation>
    <text evidence="6">The ERMES/MDM complex localizes to a few discrete foci (around 10 per single cell), that represent mitochondria-endoplasmic reticulum junctions. These foci are often found next to mtDNA nucleoids.</text>
</comment>
<evidence type="ECO:0000256" key="1">
    <source>
        <dbReference type="ARBA" id="ARBA00022452"/>
    </source>
</evidence>
<dbReference type="GO" id="GO:0001401">
    <property type="term" value="C:SAM complex"/>
    <property type="evidence" value="ECO:0007669"/>
    <property type="project" value="TreeGrafter"/>
</dbReference>
<dbReference type="GO" id="GO:0051654">
    <property type="term" value="P:establishment of mitochondrion localization"/>
    <property type="evidence" value="ECO:0007669"/>
    <property type="project" value="TreeGrafter"/>
</dbReference>
<comment type="similarity">
    <text evidence="6">Belongs to the MDM10 family.</text>
</comment>
<dbReference type="PANTHER" id="PTHR28035">
    <property type="entry name" value="MITOCHONDRIAL DISTRIBUTION AND MORPHOLOGY PROTEIN 10"/>
    <property type="match status" value="1"/>
</dbReference>
<evidence type="ECO:0000256" key="7">
    <source>
        <dbReference type="SAM" id="MobiDB-lite"/>
    </source>
</evidence>
<evidence type="ECO:0000256" key="5">
    <source>
        <dbReference type="ARBA" id="ARBA00023136"/>
    </source>
</evidence>
<dbReference type="Pfam" id="PF12519">
    <property type="entry name" value="MDM10"/>
    <property type="match status" value="2"/>
</dbReference>
<keyword evidence="1 6" id="KW-1134">Transmembrane beta strand</keyword>
<feature type="region of interest" description="Disordered" evidence="7">
    <location>
        <begin position="277"/>
        <end position="301"/>
    </location>
</feature>
<evidence type="ECO:0000256" key="3">
    <source>
        <dbReference type="ARBA" id="ARBA00022787"/>
    </source>
</evidence>
<reference evidence="8" key="1">
    <citation type="submission" date="2020-11" db="EMBL/GenBank/DDBJ databases">
        <authorList>
            <consortium name="DOE Joint Genome Institute"/>
            <person name="Ahrendt S."/>
            <person name="Riley R."/>
            <person name="Andreopoulos W."/>
            <person name="Labutti K."/>
            <person name="Pangilinan J."/>
            <person name="Ruiz-Duenas F.J."/>
            <person name="Barrasa J.M."/>
            <person name="Sanchez-Garcia M."/>
            <person name="Camarero S."/>
            <person name="Miyauchi S."/>
            <person name="Serrano A."/>
            <person name="Linde D."/>
            <person name="Babiker R."/>
            <person name="Drula E."/>
            <person name="Ayuso-Fernandez I."/>
            <person name="Pacheco R."/>
            <person name="Padilla G."/>
            <person name="Ferreira P."/>
            <person name="Barriuso J."/>
            <person name="Kellner H."/>
            <person name="Castanera R."/>
            <person name="Alfaro M."/>
            <person name="Ramirez L."/>
            <person name="Pisabarro A.G."/>
            <person name="Kuo A."/>
            <person name="Tritt A."/>
            <person name="Lipzen A."/>
            <person name="He G."/>
            <person name="Yan M."/>
            <person name="Ng V."/>
            <person name="Cullen D."/>
            <person name="Martin F."/>
            <person name="Rosso M.-N."/>
            <person name="Henrissat B."/>
            <person name="Hibbett D."/>
            <person name="Martinez A.T."/>
            <person name="Grigoriev I.V."/>
        </authorList>
    </citation>
    <scope>NUCLEOTIDE SEQUENCE</scope>
    <source>
        <strain evidence="8">ATCC 90797</strain>
    </source>
</reference>
<dbReference type="GO" id="GO:0045040">
    <property type="term" value="P:protein insertion into mitochondrial outer membrane"/>
    <property type="evidence" value="ECO:0007669"/>
    <property type="project" value="UniProtKB-UniRule"/>
</dbReference>
<dbReference type="EMBL" id="MU154537">
    <property type="protein sequence ID" value="KAF9498560.1"/>
    <property type="molecule type" value="Genomic_DNA"/>
</dbReference>
<evidence type="ECO:0000256" key="6">
    <source>
        <dbReference type="HAMAP-Rule" id="MF_03102"/>
    </source>
</evidence>
<organism evidence="8 9">
    <name type="scientific">Pleurotus eryngii</name>
    <name type="common">Boletus of the steppes</name>
    <dbReference type="NCBI Taxonomy" id="5323"/>
    <lineage>
        <taxon>Eukaryota</taxon>
        <taxon>Fungi</taxon>
        <taxon>Dikarya</taxon>
        <taxon>Basidiomycota</taxon>
        <taxon>Agaricomycotina</taxon>
        <taxon>Agaricomycetes</taxon>
        <taxon>Agaricomycetidae</taxon>
        <taxon>Agaricales</taxon>
        <taxon>Pleurotineae</taxon>
        <taxon>Pleurotaceae</taxon>
        <taxon>Pleurotus</taxon>
    </lineage>
</organism>
<comment type="function">
    <text evidence="6">Component of the ERMES/MDM complex, which serves as a molecular tether to connect the endoplasmic reticulum and mitochondria. Components of this complex are involved in the control of mitochondrial shape and protein biogenesis and may function in phospholipid exchange. MDM10 is involved in the late assembly steps of the general translocase of the mitochondrial outer membrane (TOM complex). Functions in the TOM40-specific route of the assembly of outer membrane beta-barrel proteins, including the association of TOM40 with the receptor TOM22 and small TOM proteins. Can associate with the SAM(core) complex as well as the MDM12-MMM1 complex, both involved in late steps of the major beta-barrel assembly pathway, that is responsible for biogenesis of all outer membrane beta-barrel proteins. May act as a switch that shuttles between both complexes and channels precursor proteins into the TOM40-specific pathway. Plays a role in mitochondrial morphology and in the inheritance of mitochondria.</text>
</comment>
<keyword evidence="4 6" id="KW-0496">Mitochondrion</keyword>
<dbReference type="OrthoDB" id="2103793at2759"/>
<dbReference type="GO" id="GO:1990456">
    <property type="term" value="P:mitochondrion-endoplasmic reticulum membrane tethering"/>
    <property type="evidence" value="ECO:0007669"/>
    <property type="project" value="UniProtKB-UniRule"/>
</dbReference>
<evidence type="ECO:0000313" key="8">
    <source>
        <dbReference type="EMBL" id="KAF9498560.1"/>
    </source>
</evidence>
<comment type="subunit">
    <text evidence="6">Component of the ER-mitochondria encounter structure (ERMES) or MDM complex, composed of MMM1, MDM10, MDM12 and MDM34. Associates with the mitochondrial outer membrane sorting assembly machinery SAM(core) complex.</text>
</comment>
<accession>A0A9P6A235</accession>
<dbReference type="HAMAP" id="MF_03102">
    <property type="entry name" value="Mdm10"/>
    <property type="match status" value="1"/>
</dbReference>
<evidence type="ECO:0000256" key="4">
    <source>
        <dbReference type="ARBA" id="ARBA00023128"/>
    </source>
</evidence>
<keyword evidence="5 6" id="KW-0472">Membrane</keyword>
<keyword evidence="9" id="KW-1185">Reference proteome</keyword>
<dbReference type="AlphaFoldDB" id="A0A9P6A235"/>
<dbReference type="Proteomes" id="UP000807025">
    <property type="component" value="Unassembled WGS sequence"/>
</dbReference>
<dbReference type="PANTHER" id="PTHR28035:SF1">
    <property type="entry name" value="MITOCHONDRIAL DISTRIBUTION AND MORPHOLOGY PROTEIN 10"/>
    <property type="match status" value="1"/>
</dbReference>